<dbReference type="CDD" id="cd00609">
    <property type="entry name" value="AAT_like"/>
    <property type="match status" value="1"/>
</dbReference>
<keyword evidence="6" id="KW-0663">Pyridoxal phosphate</keyword>
<dbReference type="GO" id="GO:0004838">
    <property type="term" value="F:L-tyrosine-2-oxoglutarate transaminase activity"/>
    <property type="evidence" value="ECO:0007669"/>
    <property type="project" value="TreeGrafter"/>
</dbReference>
<evidence type="ECO:0000256" key="2">
    <source>
        <dbReference type="ARBA" id="ARBA00007441"/>
    </source>
</evidence>
<dbReference type="InterPro" id="IPR015421">
    <property type="entry name" value="PyrdxlP-dep_Trfase_major"/>
</dbReference>
<dbReference type="RefSeq" id="WP_133343230.1">
    <property type="nucleotide sequence ID" value="NZ_SMZO01000027.1"/>
</dbReference>
<dbReference type="GO" id="GO:0005829">
    <property type="term" value="C:cytosol"/>
    <property type="evidence" value="ECO:0007669"/>
    <property type="project" value="TreeGrafter"/>
</dbReference>
<dbReference type="GO" id="GO:0004069">
    <property type="term" value="F:L-aspartate:2-oxoglutarate aminotransferase activity"/>
    <property type="evidence" value="ECO:0007669"/>
    <property type="project" value="TreeGrafter"/>
</dbReference>
<dbReference type="PRINTS" id="PR00799">
    <property type="entry name" value="TRANSAMINASE"/>
</dbReference>
<evidence type="ECO:0000256" key="5">
    <source>
        <dbReference type="ARBA" id="ARBA00022679"/>
    </source>
</evidence>
<proteinExistence type="inferred from homology"/>
<dbReference type="Gene3D" id="3.90.1150.10">
    <property type="entry name" value="Aspartate Aminotransferase, domain 1"/>
    <property type="match status" value="1"/>
</dbReference>
<feature type="domain" description="Aminotransferase class I/classII large" evidence="7">
    <location>
        <begin position="26"/>
        <end position="387"/>
    </location>
</feature>
<protein>
    <submittedName>
        <fullName evidence="8">Aspartate/tyrosine/aromatic aminotransferase</fullName>
    </submittedName>
</protein>
<dbReference type="GO" id="GO:0030170">
    <property type="term" value="F:pyridoxal phosphate binding"/>
    <property type="evidence" value="ECO:0007669"/>
    <property type="project" value="InterPro"/>
</dbReference>
<dbReference type="PANTHER" id="PTHR11879:SF22">
    <property type="entry name" value="ASPARTATE AMINOTRANSFERASE, MITOCHONDRIAL"/>
    <property type="match status" value="1"/>
</dbReference>
<comment type="similarity">
    <text evidence="2">Belongs to the class-I pyridoxal-phosphate-dependent aminotransferase family.</text>
</comment>
<dbReference type="NCBIfam" id="NF006719">
    <property type="entry name" value="PRK09257.1"/>
    <property type="match status" value="1"/>
</dbReference>
<keyword evidence="9" id="KW-1185">Reference proteome</keyword>
<dbReference type="OrthoDB" id="9766445at2"/>
<comment type="caution">
    <text evidence="8">The sequence shown here is derived from an EMBL/GenBank/DDBJ whole genome shotgun (WGS) entry which is preliminary data.</text>
</comment>
<dbReference type="EMBL" id="SMZO01000027">
    <property type="protein sequence ID" value="TDL86898.1"/>
    <property type="molecule type" value="Genomic_DNA"/>
</dbReference>
<evidence type="ECO:0000259" key="7">
    <source>
        <dbReference type="Pfam" id="PF00155"/>
    </source>
</evidence>
<gene>
    <name evidence="8" type="ORF">E2L05_12415</name>
</gene>
<dbReference type="Gene3D" id="3.40.640.10">
    <property type="entry name" value="Type I PLP-dependent aspartate aminotransferase-like (Major domain)"/>
    <property type="match status" value="1"/>
</dbReference>
<organism evidence="8 9">
    <name type="scientific">Meridianimarinicoccus aquatilis</name>
    <dbReference type="NCBI Taxonomy" id="2552766"/>
    <lineage>
        <taxon>Bacteria</taxon>
        <taxon>Pseudomonadati</taxon>
        <taxon>Pseudomonadota</taxon>
        <taxon>Alphaproteobacteria</taxon>
        <taxon>Rhodobacterales</taxon>
        <taxon>Paracoccaceae</taxon>
        <taxon>Meridianimarinicoccus</taxon>
    </lineage>
</organism>
<dbReference type="InterPro" id="IPR015422">
    <property type="entry name" value="PyrdxlP-dep_Trfase_small"/>
</dbReference>
<dbReference type="InterPro" id="IPR000796">
    <property type="entry name" value="Asp_trans"/>
</dbReference>
<accession>A0A4R6AVS1</accession>
<dbReference type="InterPro" id="IPR004839">
    <property type="entry name" value="Aminotransferase_I/II_large"/>
</dbReference>
<keyword evidence="5 8" id="KW-0808">Transferase</keyword>
<dbReference type="Pfam" id="PF00155">
    <property type="entry name" value="Aminotran_1_2"/>
    <property type="match status" value="1"/>
</dbReference>
<dbReference type="InterPro" id="IPR015424">
    <property type="entry name" value="PyrdxlP-dep_Trfase"/>
</dbReference>
<dbReference type="AlphaFoldDB" id="A0A4R6AVS1"/>
<dbReference type="GO" id="GO:0033585">
    <property type="term" value="P:L-phenylalanine biosynthetic process from chorismate via phenylpyruvate"/>
    <property type="evidence" value="ECO:0007669"/>
    <property type="project" value="TreeGrafter"/>
</dbReference>
<evidence type="ECO:0000256" key="4">
    <source>
        <dbReference type="ARBA" id="ARBA00022576"/>
    </source>
</evidence>
<comment type="cofactor">
    <cofactor evidence="1">
        <name>pyridoxal 5'-phosphate</name>
        <dbReference type="ChEBI" id="CHEBI:597326"/>
    </cofactor>
</comment>
<dbReference type="SUPFAM" id="SSF53383">
    <property type="entry name" value="PLP-dependent transferases"/>
    <property type="match status" value="1"/>
</dbReference>
<evidence type="ECO:0000313" key="9">
    <source>
        <dbReference type="Proteomes" id="UP000294562"/>
    </source>
</evidence>
<keyword evidence="4 8" id="KW-0032">Aminotransferase</keyword>
<evidence type="ECO:0000256" key="3">
    <source>
        <dbReference type="ARBA" id="ARBA00011738"/>
    </source>
</evidence>
<reference evidence="8 9" key="1">
    <citation type="submission" date="2019-03" db="EMBL/GenBank/DDBJ databases">
        <title>Rhodobacteraceae bacterium SM1902, a new member of the family Rhodobacteraceae isolated from Yantai.</title>
        <authorList>
            <person name="Sun Y."/>
        </authorList>
    </citation>
    <scope>NUCLEOTIDE SEQUENCE [LARGE SCALE GENOMIC DNA]</scope>
    <source>
        <strain evidence="8 9">SM1902</strain>
    </source>
</reference>
<name>A0A4R6AVS1_9RHOB</name>
<dbReference type="GO" id="GO:0042802">
    <property type="term" value="F:identical protein binding"/>
    <property type="evidence" value="ECO:0007669"/>
    <property type="project" value="TreeGrafter"/>
</dbReference>
<dbReference type="Proteomes" id="UP000294562">
    <property type="component" value="Unassembled WGS sequence"/>
</dbReference>
<evidence type="ECO:0000256" key="1">
    <source>
        <dbReference type="ARBA" id="ARBA00001933"/>
    </source>
</evidence>
<sequence length="391" mass="42197">MFTALPAYPEDAILRLMALYRDDPRKDKIDLGVGVYRDEAGRTPVMRAVRAAEKQLWQDQDTKSYVGLLGAPDFANAMTSLVLGTLGTGRIAAAATPGGTGALRIAFDLVALSAPDAAIWLPAPTWPNHESILAHLKRPVHRYRYAAQDGTLDAAGMLEDLSAARAGDVVLLHGCCHNPTGIDPDRAQWSAVADCLAAGRLLPLVDLAYLGFGDGLDADAAPVRMLAERCPEMLVAVSGSKTFGVYRDRAGVLLGLAEKSEQATALRSALAHLNRQTYSFPPDHGARIVTMVLNDPALREDWQVEIDGMRIRINSLRGELAAGLKQKTRSDRFATIATQRGMFSRLGLSPRQVEDLRARHSVYIVGDGRINIAGLNAGMIPTVCERIADVL</sequence>
<evidence type="ECO:0000313" key="8">
    <source>
        <dbReference type="EMBL" id="TDL86898.1"/>
    </source>
</evidence>
<comment type="subunit">
    <text evidence="3">Homodimer.</text>
</comment>
<dbReference type="PANTHER" id="PTHR11879">
    <property type="entry name" value="ASPARTATE AMINOTRANSFERASE"/>
    <property type="match status" value="1"/>
</dbReference>
<evidence type="ECO:0000256" key="6">
    <source>
        <dbReference type="ARBA" id="ARBA00022898"/>
    </source>
</evidence>